<evidence type="ECO:0000313" key="2">
    <source>
        <dbReference type="EMBL" id="GAA1696669.1"/>
    </source>
</evidence>
<name>A0ABN2I0K7_9ACTN</name>
<organism evidence="2 3">
    <name type="scientific">Streptomyces yatensis</name>
    <dbReference type="NCBI Taxonomy" id="155177"/>
    <lineage>
        <taxon>Bacteria</taxon>
        <taxon>Bacillati</taxon>
        <taxon>Actinomycetota</taxon>
        <taxon>Actinomycetes</taxon>
        <taxon>Kitasatosporales</taxon>
        <taxon>Streptomycetaceae</taxon>
        <taxon>Streptomyces</taxon>
        <taxon>Streptomyces violaceusniger group</taxon>
    </lineage>
</organism>
<comment type="caution">
    <text evidence="2">The sequence shown here is derived from an EMBL/GenBank/DDBJ whole genome shotgun (WGS) entry which is preliminary data.</text>
</comment>
<sequence length="131" mass="13528">MRWSFSAKTVSLVYFPDSSPDASGTRAMIPTPASRAAGTTSSSGLSRNGLRMICTLAVPGRAIAASASAHVSTLTPYAATRSSATSVSSASKTASEECTGDGGQCSCTRSRVSTPRLARDRSVHARKLSRV</sequence>
<evidence type="ECO:0000313" key="3">
    <source>
        <dbReference type="Proteomes" id="UP001499947"/>
    </source>
</evidence>
<feature type="compositionally biased region" description="Low complexity" evidence="1">
    <location>
        <begin position="80"/>
        <end position="93"/>
    </location>
</feature>
<keyword evidence="3" id="KW-1185">Reference proteome</keyword>
<protein>
    <submittedName>
        <fullName evidence="2">Uncharacterized protein</fullName>
    </submittedName>
</protein>
<dbReference type="Proteomes" id="UP001499947">
    <property type="component" value="Unassembled WGS sequence"/>
</dbReference>
<proteinExistence type="predicted"/>
<feature type="region of interest" description="Disordered" evidence="1">
    <location>
        <begin position="80"/>
        <end position="112"/>
    </location>
</feature>
<reference evidence="2 3" key="1">
    <citation type="journal article" date="2019" name="Int. J. Syst. Evol. Microbiol.">
        <title>The Global Catalogue of Microorganisms (GCM) 10K type strain sequencing project: providing services to taxonomists for standard genome sequencing and annotation.</title>
        <authorList>
            <consortium name="The Broad Institute Genomics Platform"/>
            <consortium name="The Broad Institute Genome Sequencing Center for Infectious Disease"/>
            <person name="Wu L."/>
            <person name="Ma J."/>
        </authorList>
    </citation>
    <scope>NUCLEOTIDE SEQUENCE [LARGE SCALE GENOMIC DNA]</scope>
    <source>
        <strain evidence="2 3">JCM 13244</strain>
    </source>
</reference>
<dbReference type="EMBL" id="BAAALR010000047">
    <property type="protein sequence ID" value="GAA1696669.1"/>
    <property type="molecule type" value="Genomic_DNA"/>
</dbReference>
<gene>
    <name evidence="2" type="ORF">GCM10009680_40930</name>
</gene>
<feature type="compositionally biased region" description="Low complexity" evidence="1">
    <location>
        <begin position="30"/>
        <end position="44"/>
    </location>
</feature>
<feature type="region of interest" description="Disordered" evidence="1">
    <location>
        <begin position="20"/>
        <end position="44"/>
    </location>
</feature>
<evidence type="ECO:0000256" key="1">
    <source>
        <dbReference type="SAM" id="MobiDB-lite"/>
    </source>
</evidence>
<accession>A0ABN2I0K7</accession>